<evidence type="ECO:0000256" key="1">
    <source>
        <dbReference type="ARBA" id="ARBA00023122"/>
    </source>
</evidence>
<dbReference type="Pfam" id="PF00571">
    <property type="entry name" value="CBS"/>
    <property type="match status" value="1"/>
</dbReference>
<evidence type="ECO:0000259" key="3">
    <source>
        <dbReference type="PROSITE" id="PS51371"/>
    </source>
</evidence>
<protein>
    <submittedName>
        <fullName evidence="4">CBS domain-containing protein</fullName>
    </submittedName>
</protein>
<accession>A0ABY4JK16</accession>
<evidence type="ECO:0000313" key="5">
    <source>
        <dbReference type="Proteomes" id="UP000830639"/>
    </source>
</evidence>
<dbReference type="PANTHER" id="PTHR43080">
    <property type="entry name" value="CBS DOMAIN-CONTAINING PROTEIN CBSX3, MITOCHONDRIAL"/>
    <property type="match status" value="1"/>
</dbReference>
<gene>
    <name evidence="4" type="ORF">MY490_16375</name>
</gene>
<dbReference type="SUPFAM" id="SSF54631">
    <property type="entry name" value="CBS-domain pair"/>
    <property type="match status" value="1"/>
</dbReference>
<sequence>MNIAFFFTPKNELVFMNINSTMRQALEKMEHHRYSAIPLVDDNGKYVGTLTEGDLLWKLKNTPSLSFTNTEEISLNELSLHNIYEPVSINAQIEDLFTRAIYQNFIPVIDDHEVFIGMVKRKEIIEYCRRQLLGDKNRATT</sequence>
<evidence type="ECO:0000256" key="2">
    <source>
        <dbReference type="PROSITE-ProRule" id="PRU00703"/>
    </source>
</evidence>
<keyword evidence="1 2" id="KW-0129">CBS domain</keyword>
<dbReference type="InterPro" id="IPR000644">
    <property type="entry name" value="CBS_dom"/>
</dbReference>
<reference evidence="4 5" key="1">
    <citation type="submission" date="2022-04" db="EMBL/GenBank/DDBJ databases">
        <title>Mechanism of arsenic methylation and mitigation arsenic toxicity by Bacillus sp. LH14 from an Arsenic-Contaminated Paddy Soil.</title>
        <authorList>
            <person name="Wang D."/>
        </authorList>
    </citation>
    <scope>NUCLEOTIDE SEQUENCE [LARGE SCALE GENOMIC DNA]</scope>
    <source>
        <strain evidence="4 5">LH14</strain>
    </source>
</reference>
<organism evidence="4 5">
    <name type="scientific">Gottfriedia acidiceleris</name>
    <dbReference type="NCBI Taxonomy" id="371036"/>
    <lineage>
        <taxon>Bacteria</taxon>
        <taxon>Bacillati</taxon>
        <taxon>Bacillota</taxon>
        <taxon>Bacilli</taxon>
        <taxon>Bacillales</taxon>
        <taxon>Bacillaceae</taxon>
        <taxon>Gottfriedia</taxon>
    </lineage>
</organism>
<dbReference type="RefSeq" id="WP_248266635.1">
    <property type="nucleotide sequence ID" value="NZ_CP096034.1"/>
</dbReference>
<dbReference type="InterPro" id="IPR046342">
    <property type="entry name" value="CBS_dom_sf"/>
</dbReference>
<dbReference type="SMART" id="SM00116">
    <property type="entry name" value="CBS"/>
    <property type="match status" value="1"/>
</dbReference>
<dbReference type="Proteomes" id="UP000830639">
    <property type="component" value="Chromosome"/>
</dbReference>
<dbReference type="PANTHER" id="PTHR43080:SF26">
    <property type="entry name" value="REGULATORY PROTEIN"/>
    <property type="match status" value="1"/>
</dbReference>
<dbReference type="InterPro" id="IPR051257">
    <property type="entry name" value="Diverse_CBS-Domain"/>
</dbReference>
<dbReference type="Gene3D" id="3.10.580.10">
    <property type="entry name" value="CBS-domain"/>
    <property type="match status" value="1"/>
</dbReference>
<proteinExistence type="predicted"/>
<feature type="domain" description="CBS" evidence="3">
    <location>
        <begin position="7"/>
        <end position="67"/>
    </location>
</feature>
<name>A0ABY4JK16_9BACI</name>
<dbReference type="PROSITE" id="PS51371">
    <property type="entry name" value="CBS"/>
    <property type="match status" value="1"/>
</dbReference>
<keyword evidence="5" id="KW-1185">Reference proteome</keyword>
<dbReference type="EMBL" id="CP096034">
    <property type="protein sequence ID" value="UPM53365.1"/>
    <property type="molecule type" value="Genomic_DNA"/>
</dbReference>
<dbReference type="CDD" id="cd09834">
    <property type="entry name" value="CBS_pair_bac"/>
    <property type="match status" value="1"/>
</dbReference>
<evidence type="ECO:0000313" key="4">
    <source>
        <dbReference type="EMBL" id="UPM53365.1"/>
    </source>
</evidence>